<accession>A0A1Z4NBD4</accession>
<dbReference type="AlphaFoldDB" id="A0A1Z4NBD4"/>
<organism evidence="2 3">
    <name type="scientific">Tolypothrix tenuis PCC 7101</name>
    <dbReference type="NCBI Taxonomy" id="231146"/>
    <lineage>
        <taxon>Bacteria</taxon>
        <taxon>Bacillati</taxon>
        <taxon>Cyanobacteriota</taxon>
        <taxon>Cyanophyceae</taxon>
        <taxon>Nostocales</taxon>
        <taxon>Tolypothrichaceae</taxon>
        <taxon>Tolypothrix</taxon>
    </lineage>
</organism>
<keyword evidence="3" id="KW-1185">Reference proteome</keyword>
<evidence type="ECO:0000256" key="1">
    <source>
        <dbReference type="SAM" id="Phobius"/>
    </source>
</evidence>
<keyword evidence="2" id="KW-0614">Plasmid</keyword>
<gene>
    <name evidence="2" type="ORF">NIES37_70410</name>
</gene>
<evidence type="ECO:0000313" key="3">
    <source>
        <dbReference type="Proteomes" id="UP000218785"/>
    </source>
</evidence>
<dbReference type="KEGG" id="ttq:NIES37_70410"/>
<sequence length="184" mass="20821">MNTQEIQEVLNHLIIGITALYAIVMVVDFVAGIVHLWQKFTLNIEYHTNNTTSEQSHLESIDIKKSLKLENQNQSTNRIISKPEPQPDNFVSIDVDKIDLRTARKIATAIKKASTSNHDLIIKQKVNSKSVPLAWLQSQIQHRLELAPEIVAPIIRELAPTAFTSVRENIQHSNIAKTCKRQVS</sequence>
<geneLocation type="plasmid" evidence="3">
    <name>Plasmid1 dna</name>
</geneLocation>
<reference evidence="2 3" key="1">
    <citation type="submission" date="2017-06" db="EMBL/GenBank/DDBJ databases">
        <title>Genome sequencing of cyanobaciteial culture collection at National Institute for Environmental Studies (NIES).</title>
        <authorList>
            <person name="Hirose Y."/>
            <person name="Shimura Y."/>
            <person name="Fujisawa T."/>
            <person name="Nakamura Y."/>
            <person name="Kawachi M."/>
        </authorList>
    </citation>
    <scope>NUCLEOTIDE SEQUENCE [LARGE SCALE GENOMIC DNA]</scope>
    <source>
        <strain evidence="2 3">NIES-37</strain>
        <plasmid evidence="3">Plasmid1 dna</plasmid>
    </source>
</reference>
<protein>
    <submittedName>
        <fullName evidence="2">Uncharacterized protein</fullName>
    </submittedName>
</protein>
<dbReference type="EMBL" id="AP018249">
    <property type="protein sequence ID" value="BAZ03028.1"/>
    <property type="molecule type" value="Genomic_DNA"/>
</dbReference>
<keyword evidence="1" id="KW-0472">Membrane</keyword>
<name>A0A1Z4NBD4_9CYAN</name>
<evidence type="ECO:0000313" key="2">
    <source>
        <dbReference type="EMBL" id="BAZ03028.1"/>
    </source>
</evidence>
<proteinExistence type="predicted"/>
<dbReference type="RefSeq" id="WP_096584846.1">
    <property type="nucleotide sequence ID" value="NZ_CAWNJS010000002.1"/>
</dbReference>
<keyword evidence="1" id="KW-0812">Transmembrane</keyword>
<dbReference type="Proteomes" id="UP000218785">
    <property type="component" value="Plasmid plasmid1"/>
</dbReference>
<feature type="transmembrane region" description="Helical" evidence="1">
    <location>
        <begin position="12"/>
        <end position="37"/>
    </location>
</feature>
<keyword evidence="1" id="KW-1133">Transmembrane helix</keyword>